<sequence length="259" mass="28149">MIEEFHKVHEASIYCLAMSPNGYYLATGSNDKAVKIFSNAQEGLKMQTEMTSHDGTVRALQFLPDNAQSALLASGGAGSGRVYLTDVAVEQVLSYASPSNAGVITDITAPTRKQLYLTSGSTVVAWDTRKKNTEVLNLGEVPVQSLSTNTGETNFLATGSENGTVAFWDLRNTELPLYKERAHNKAVRSIAMRGQWLLAGSMDTKLSLHSLQQFQNLITINCEEKIVGVDISADIDCAISTQSDGSCHFWKISFDSAEL</sequence>
<proteinExistence type="predicted"/>
<dbReference type="InterPro" id="IPR019775">
    <property type="entry name" value="WD40_repeat_CS"/>
</dbReference>
<dbReference type="InterPro" id="IPR040067">
    <property type="entry name" value="WDR47"/>
</dbReference>
<dbReference type="SUPFAM" id="SSF50978">
    <property type="entry name" value="WD40 repeat-like"/>
    <property type="match status" value="1"/>
</dbReference>
<protein>
    <submittedName>
        <fullName evidence="4">Uncharacterized protein</fullName>
    </submittedName>
</protein>
<evidence type="ECO:0000313" key="4">
    <source>
        <dbReference type="EMBL" id="CBY15194.1"/>
    </source>
</evidence>
<keyword evidence="2" id="KW-0677">Repeat</keyword>
<feature type="repeat" description="WD" evidence="3">
    <location>
        <begin position="6"/>
        <end position="38"/>
    </location>
</feature>
<gene>
    <name evidence="4" type="ORF">GSOID_T00012090001</name>
</gene>
<dbReference type="Pfam" id="PF00400">
    <property type="entry name" value="WD40"/>
    <property type="match status" value="3"/>
</dbReference>
<dbReference type="InterPro" id="IPR036322">
    <property type="entry name" value="WD40_repeat_dom_sf"/>
</dbReference>
<dbReference type="Gene3D" id="2.130.10.10">
    <property type="entry name" value="YVTN repeat-like/Quinoprotein amine dehydrogenase"/>
    <property type="match status" value="2"/>
</dbReference>
<dbReference type="InterPro" id="IPR001680">
    <property type="entry name" value="WD40_rpt"/>
</dbReference>
<dbReference type="PROSITE" id="PS50082">
    <property type="entry name" value="WD_REPEATS_2"/>
    <property type="match status" value="2"/>
</dbReference>
<keyword evidence="5" id="KW-1185">Reference proteome</keyword>
<dbReference type="OrthoDB" id="187712at2759"/>
<reference evidence="4" key="1">
    <citation type="journal article" date="2010" name="Science">
        <title>Plasticity of animal genome architecture unmasked by rapid evolution of a pelagic tunicate.</title>
        <authorList>
            <person name="Denoeud F."/>
            <person name="Henriet S."/>
            <person name="Mungpakdee S."/>
            <person name="Aury J.M."/>
            <person name="Da Silva C."/>
            <person name="Brinkmann H."/>
            <person name="Mikhaleva J."/>
            <person name="Olsen L.C."/>
            <person name="Jubin C."/>
            <person name="Canestro C."/>
            <person name="Bouquet J.M."/>
            <person name="Danks G."/>
            <person name="Poulain J."/>
            <person name="Campsteijn C."/>
            <person name="Adamski M."/>
            <person name="Cross I."/>
            <person name="Yadetie F."/>
            <person name="Muffato M."/>
            <person name="Louis A."/>
            <person name="Butcher S."/>
            <person name="Tsagkogeorga G."/>
            <person name="Konrad A."/>
            <person name="Singh S."/>
            <person name="Jensen M.F."/>
            <person name="Cong E.H."/>
            <person name="Eikeseth-Otteraa H."/>
            <person name="Noel B."/>
            <person name="Anthouard V."/>
            <person name="Porcel B.M."/>
            <person name="Kachouri-Lafond R."/>
            <person name="Nishino A."/>
            <person name="Ugolini M."/>
            <person name="Chourrout P."/>
            <person name="Nishida H."/>
            <person name="Aasland R."/>
            <person name="Huzurbazar S."/>
            <person name="Westhof E."/>
            <person name="Delsuc F."/>
            <person name="Lehrach H."/>
            <person name="Reinhardt R."/>
            <person name="Weissenbach J."/>
            <person name="Roy S.W."/>
            <person name="Artiguenave F."/>
            <person name="Postlethwait J.H."/>
            <person name="Manak J.R."/>
            <person name="Thompson E.M."/>
            <person name="Jaillon O."/>
            <person name="Du Pasquier L."/>
            <person name="Boudinot P."/>
            <person name="Liberles D.A."/>
            <person name="Volff J.N."/>
            <person name="Philippe H."/>
            <person name="Lenhard B."/>
            <person name="Roest Crollius H."/>
            <person name="Wincker P."/>
            <person name="Chourrout D."/>
        </authorList>
    </citation>
    <scope>NUCLEOTIDE SEQUENCE [LARGE SCALE GENOMIC DNA]</scope>
</reference>
<evidence type="ECO:0000313" key="5">
    <source>
        <dbReference type="Proteomes" id="UP000001307"/>
    </source>
</evidence>
<dbReference type="SMART" id="SM00320">
    <property type="entry name" value="WD40"/>
    <property type="match status" value="5"/>
</dbReference>
<dbReference type="PANTHER" id="PTHR19863:SF11">
    <property type="entry name" value="WD REPEAT-CONTAINING PROTEIN 47-LIKE PROTEIN"/>
    <property type="match status" value="1"/>
</dbReference>
<accession>E4XZY2</accession>
<keyword evidence="1 3" id="KW-0853">WD repeat</keyword>
<dbReference type="InterPro" id="IPR015943">
    <property type="entry name" value="WD40/YVTN_repeat-like_dom_sf"/>
</dbReference>
<feature type="repeat" description="WD" evidence="3">
    <location>
        <begin position="154"/>
        <end position="178"/>
    </location>
</feature>
<evidence type="ECO:0000256" key="2">
    <source>
        <dbReference type="ARBA" id="ARBA00022737"/>
    </source>
</evidence>
<name>E4XZY2_OIKDI</name>
<dbReference type="PANTHER" id="PTHR19863">
    <property type="entry name" value="NEMITIN (NEURONAL ENRICHED MAP INTERACTING PROTEIN) HOMOLOG"/>
    <property type="match status" value="1"/>
</dbReference>
<dbReference type="PROSITE" id="PS00678">
    <property type="entry name" value="WD_REPEATS_1"/>
    <property type="match status" value="1"/>
</dbReference>
<evidence type="ECO:0000256" key="1">
    <source>
        <dbReference type="ARBA" id="ARBA00022574"/>
    </source>
</evidence>
<dbReference type="EMBL" id="FN653444">
    <property type="protein sequence ID" value="CBY15194.1"/>
    <property type="molecule type" value="Genomic_DNA"/>
</dbReference>
<dbReference type="Proteomes" id="UP000001307">
    <property type="component" value="Unassembled WGS sequence"/>
</dbReference>
<evidence type="ECO:0000256" key="3">
    <source>
        <dbReference type="PROSITE-ProRule" id="PRU00221"/>
    </source>
</evidence>
<dbReference type="PROSITE" id="PS50294">
    <property type="entry name" value="WD_REPEATS_REGION"/>
    <property type="match status" value="1"/>
</dbReference>
<dbReference type="InParanoid" id="E4XZY2"/>
<dbReference type="AlphaFoldDB" id="E4XZY2"/>
<organism evidence="4">
    <name type="scientific">Oikopleura dioica</name>
    <name type="common">Tunicate</name>
    <dbReference type="NCBI Taxonomy" id="34765"/>
    <lineage>
        <taxon>Eukaryota</taxon>
        <taxon>Metazoa</taxon>
        <taxon>Chordata</taxon>
        <taxon>Tunicata</taxon>
        <taxon>Appendicularia</taxon>
        <taxon>Copelata</taxon>
        <taxon>Oikopleuridae</taxon>
        <taxon>Oikopleura</taxon>
    </lineage>
</organism>